<feature type="transmembrane region" description="Helical" evidence="6">
    <location>
        <begin position="464"/>
        <end position="484"/>
    </location>
</feature>
<feature type="transmembrane region" description="Helical" evidence="6">
    <location>
        <begin position="435"/>
        <end position="457"/>
    </location>
</feature>
<organism evidence="8 9">
    <name type="scientific">Amorphotheca resinae ATCC 22711</name>
    <dbReference type="NCBI Taxonomy" id="857342"/>
    <lineage>
        <taxon>Eukaryota</taxon>
        <taxon>Fungi</taxon>
        <taxon>Dikarya</taxon>
        <taxon>Ascomycota</taxon>
        <taxon>Pezizomycotina</taxon>
        <taxon>Leotiomycetes</taxon>
        <taxon>Helotiales</taxon>
        <taxon>Amorphothecaceae</taxon>
        <taxon>Amorphotheca</taxon>
    </lineage>
</organism>
<feature type="transmembrane region" description="Helical" evidence="6">
    <location>
        <begin position="536"/>
        <end position="557"/>
    </location>
</feature>
<feature type="transmembrane region" description="Helical" evidence="6">
    <location>
        <begin position="361"/>
        <end position="379"/>
    </location>
</feature>
<dbReference type="FunFam" id="1.20.1720.10:FF:000024">
    <property type="entry name" value="MFS multidrug transporter, putative"/>
    <property type="match status" value="1"/>
</dbReference>
<dbReference type="GO" id="GO:0000329">
    <property type="term" value="C:fungal-type vacuole membrane"/>
    <property type="evidence" value="ECO:0007669"/>
    <property type="project" value="TreeGrafter"/>
</dbReference>
<dbReference type="Pfam" id="PF07690">
    <property type="entry name" value="MFS_1"/>
    <property type="match status" value="1"/>
</dbReference>
<evidence type="ECO:0000259" key="7">
    <source>
        <dbReference type="PROSITE" id="PS50850"/>
    </source>
</evidence>
<name>A0A2T3AZY8_AMORE</name>
<feature type="transmembrane region" description="Helical" evidence="6">
    <location>
        <begin position="199"/>
        <end position="218"/>
    </location>
</feature>
<accession>A0A2T3AZY8</accession>
<dbReference type="OrthoDB" id="419537at2759"/>
<evidence type="ECO:0000256" key="6">
    <source>
        <dbReference type="SAM" id="Phobius"/>
    </source>
</evidence>
<keyword evidence="9" id="KW-1185">Reference proteome</keyword>
<dbReference type="Gene3D" id="1.20.1250.20">
    <property type="entry name" value="MFS general substrate transporter like domains"/>
    <property type="match status" value="1"/>
</dbReference>
<feature type="transmembrane region" description="Helical" evidence="6">
    <location>
        <begin position="224"/>
        <end position="248"/>
    </location>
</feature>
<dbReference type="SUPFAM" id="SSF103473">
    <property type="entry name" value="MFS general substrate transporter"/>
    <property type="match status" value="1"/>
</dbReference>
<keyword evidence="2 6" id="KW-0812">Transmembrane</keyword>
<feature type="transmembrane region" description="Helical" evidence="6">
    <location>
        <begin position="601"/>
        <end position="622"/>
    </location>
</feature>
<feature type="transmembrane region" description="Helical" evidence="6">
    <location>
        <begin position="400"/>
        <end position="423"/>
    </location>
</feature>
<evidence type="ECO:0000256" key="4">
    <source>
        <dbReference type="ARBA" id="ARBA00023136"/>
    </source>
</evidence>
<feature type="domain" description="Major facilitator superfamily (MFS) profile" evidence="7">
    <location>
        <begin position="134"/>
        <end position="624"/>
    </location>
</feature>
<comment type="subcellular location">
    <subcellularLocation>
        <location evidence="1">Membrane</location>
        <topology evidence="1">Multi-pass membrane protein</topology>
    </subcellularLocation>
</comment>
<evidence type="ECO:0000313" key="9">
    <source>
        <dbReference type="Proteomes" id="UP000241818"/>
    </source>
</evidence>
<reference evidence="8 9" key="1">
    <citation type="journal article" date="2018" name="New Phytol.">
        <title>Comparative genomics and transcriptomics depict ericoid mycorrhizal fungi as versatile saprotrophs and plant mutualists.</title>
        <authorList>
            <person name="Martino E."/>
            <person name="Morin E."/>
            <person name="Grelet G.A."/>
            <person name="Kuo A."/>
            <person name="Kohler A."/>
            <person name="Daghino S."/>
            <person name="Barry K.W."/>
            <person name="Cichocki N."/>
            <person name="Clum A."/>
            <person name="Dockter R.B."/>
            <person name="Hainaut M."/>
            <person name="Kuo R.C."/>
            <person name="LaButti K."/>
            <person name="Lindahl B.D."/>
            <person name="Lindquist E.A."/>
            <person name="Lipzen A."/>
            <person name="Khouja H.R."/>
            <person name="Magnuson J."/>
            <person name="Murat C."/>
            <person name="Ohm R.A."/>
            <person name="Singer S.W."/>
            <person name="Spatafora J.W."/>
            <person name="Wang M."/>
            <person name="Veneault-Fourrey C."/>
            <person name="Henrissat B."/>
            <person name="Grigoriev I.V."/>
            <person name="Martin F.M."/>
            <person name="Perotto S."/>
        </authorList>
    </citation>
    <scope>NUCLEOTIDE SEQUENCE [LARGE SCALE GENOMIC DNA]</scope>
    <source>
        <strain evidence="8 9">ATCC 22711</strain>
    </source>
</reference>
<dbReference type="InterPro" id="IPR020846">
    <property type="entry name" value="MFS_dom"/>
</dbReference>
<feature type="transmembrane region" description="Helical" evidence="6">
    <location>
        <begin position="490"/>
        <end position="515"/>
    </location>
</feature>
<dbReference type="EMBL" id="KZ679012">
    <property type="protein sequence ID" value="PSS16673.1"/>
    <property type="molecule type" value="Genomic_DNA"/>
</dbReference>
<evidence type="ECO:0000256" key="5">
    <source>
        <dbReference type="SAM" id="MobiDB-lite"/>
    </source>
</evidence>
<dbReference type="AlphaFoldDB" id="A0A2T3AZY8"/>
<dbReference type="GeneID" id="36568893"/>
<dbReference type="GO" id="GO:0015174">
    <property type="term" value="F:basic amino acid transmembrane transporter activity"/>
    <property type="evidence" value="ECO:0007669"/>
    <property type="project" value="TreeGrafter"/>
</dbReference>
<evidence type="ECO:0000256" key="3">
    <source>
        <dbReference type="ARBA" id="ARBA00022989"/>
    </source>
</evidence>
<evidence type="ECO:0000313" key="8">
    <source>
        <dbReference type="EMBL" id="PSS16673.1"/>
    </source>
</evidence>
<feature type="region of interest" description="Disordered" evidence="5">
    <location>
        <begin position="1"/>
        <end position="57"/>
    </location>
</feature>
<dbReference type="RefSeq" id="XP_024720181.1">
    <property type="nucleotide sequence ID" value="XM_024860812.1"/>
</dbReference>
<sequence>MARNHDEGRASSSHAEVNERTSLLAPPSNGAPYHHGTASNGDAHGNHEPQGDIDPNEFDVMLSRSESINTGIGVEPESQETAMLRGPRKYGTINGNGRRASSASRNISEPEDEEDSTSKSPFLGGVGVVRFWLIFGGVLFNYFVACFDSTIMVSSHPVITSYFHSANSASWLSTAFLLTSTSFQPLFGRLSDTIGRKAPYVFCLSIFLVATIWCGLAQSMTSFIAARALCGLGAGGVMSLGSIITSDLVPIEIRGAYQSYINIVFGLGSALGAALGGAIADHLGWRWEFGVQVPAVFICFVLAWVTVPTRLGLQEGAERKTVLEAMKVFDFRGSILLTTSITFFILGINLGGNVYPWSHPLVVTSLVIFGICFPLFIWVEARVALPIMPLKLILHNPRAGLILGNFIGAIIQNSVTFNIPLYFQAVLLESATNSGLRLVVPTLFSSAVGTATGFLITWTRRLKFPLATGTVFLVIGTTSLSLMQRGLPDWSFLLFLIPSNVGIGFMFPATFMSVLAVSDQSEQAVVTSTLILWRSLGMVLGVASSSLVLQNALFIYLNQKVTGPEKDEIIQKVRKSVKAIVDLAPIYREQVIDAYASSLRAVFIMAAILSVTTVLIIGRVQLPRLGHRKK</sequence>
<dbReference type="PROSITE" id="PS50850">
    <property type="entry name" value="MFS"/>
    <property type="match status" value="1"/>
</dbReference>
<feature type="transmembrane region" description="Helical" evidence="6">
    <location>
        <begin position="122"/>
        <end position="144"/>
    </location>
</feature>
<proteinExistence type="predicted"/>
<feature type="transmembrane region" description="Helical" evidence="6">
    <location>
        <begin position="169"/>
        <end position="187"/>
    </location>
</feature>
<gene>
    <name evidence="8" type="ORF">M430DRAFT_102639</name>
</gene>
<feature type="region of interest" description="Disordered" evidence="5">
    <location>
        <begin position="69"/>
        <end position="119"/>
    </location>
</feature>
<feature type="transmembrane region" description="Helical" evidence="6">
    <location>
        <begin position="260"/>
        <end position="280"/>
    </location>
</feature>
<keyword evidence="4 6" id="KW-0472">Membrane</keyword>
<dbReference type="InterPro" id="IPR036259">
    <property type="entry name" value="MFS_trans_sf"/>
</dbReference>
<dbReference type="InterPro" id="IPR011701">
    <property type="entry name" value="MFS"/>
</dbReference>
<feature type="transmembrane region" description="Helical" evidence="6">
    <location>
        <begin position="334"/>
        <end position="355"/>
    </location>
</feature>
<keyword evidence="3 6" id="KW-1133">Transmembrane helix</keyword>
<evidence type="ECO:0000256" key="2">
    <source>
        <dbReference type="ARBA" id="ARBA00022692"/>
    </source>
</evidence>
<dbReference type="PANTHER" id="PTHR23501:SF67">
    <property type="entry name" value="MFS MULTIDRUG EFFLUX TRANSPORTER (EUROFUNG)"/>
    <property type="match status" value="1"/>
</dbReference>
<dbReference type="PANTHER" id="PTHR23501">
    <property type="entry name" value="MAJOR FACILITATOR SUPERFAMILY"/>
    <property type="match status" value="1"/>
</dbReference>
<feature type="transmembrane region" description="Helical" evidence="6">
    <location>
        <begin position="292"/>
        <end position="313"/>
    </location>
</feature>
<dbReference type="CDD" id="cd17502">
    <property type="entry name" value="MFS_Azr1_MDR_like"/>
    <property type="match status" value="1"/>
</dbReference>
<feature type="compositionally biased region" description="Polar residues" evidence="5">
    <location>
        <begin position="93"/>
        <end position="107"/>
    </location>
</feature>
<dbReference type="Proteomes" id="UP000241818">
    <property type="component" value="Unassembled WGS sequence"/>
</dbReference>
<evidence type="ECO:0000256" key="1">
    <source>
        <dbReference type="ARBA" id="ARBA00004141"/>
    </source>
</evidence>
<dbReference type="InParanoid" id="A0A2T3AZY8"/>
<protein>
    <recommendedName>
        <fullName evidence="7">Major facilitator superfamily (MFS) profile domain-containing protein</fullName>
    </recommendedName>
</protein>